<sequence length="641" mass="71793">MSAEDHYLWLEDLSNIKTVEWITERNRKFQNFIEGVSSKLSHKVIKYFNVPYVTTASLGRDGIFAVVRGDKGYEVVIVGFDGSSETLLRAVDLGKDVMINEVYPSPEGGLVGVRYSLAGSDLGKIVIIDLNTRETVERFEGYISNVVWLSRDKIYYELFYRSGLTPDGVEAPAERVFLKEIGGKEEIVFGDGLGTNYMVNVVPDYDQNIAFVVIQYGWLKSKILSGPLNDPSKWRLVFDGGESMSRPVGHYSGWTYILHEGDRGLGRIVKARNGSHVEEVIAEGVFGLYPIEEAVMMSNYVVVNRVVNGSNALTVYDADGKLISNLEVGGVGSVTLLNKLNNRLIIKYESFNVPSSIYVLDGDLSLSKVLDFKLEGCELRVEDLWVSSYDGTQIHSFVVKRQGTSNQETRVALVYGYGGFNVSIKPRYFPEVLPLLEDGAIFVVTNLRGGGEYGKLWHKAGMRENKQNVFEDFKAVLKHFKKLGYKTVGMGRSNGGLLIAATLTQSPELLDVAVVGYPVIDMLRFHKLYIGKLWTTEYGNPEDPREREFLLEYSPYHNVRPDVKYPPTIVLTGLYDDRVHPAHAFKFVAKLEEVGAPVYLRTELKSGHLGSTPDVKIKEVLDILAFIYKSLEFLQLKASSL</sequence>
<dbReference type="PANTHER" id="PTHR42881">
    <property type="entry name" value="PROLYL ENDOPEPTIDASE"/>
    <property type="match status" value="1"/>
</dbReference>
<dbReference type="SUPFAM" id="SSF50993">
    <property type="entry name" value="Peptidase/esterase 'gauge' domain"/>
    <property type="match status" value="1"/>
</dbReference>
<dbReference type="SUPFAM" id="SSF53474">
    <property type="entry name" value="alpha/beta-Hydrolases"/>
    <property type="match status" value="1"/>
</dbReference>
<dbReference type="GO" id="GO:0004252">
    <property type="term" value="F:serine-type endopeptidase activity"/>
    <property type="evidence" value="ECO:0007669"/>
    <property type="project" value="UniProtKB-EC"/>
</dbReference>
<keyword evidence="4" id="KW-0378">Hydrolase</keyword>
<dbReference type="InterPro" id="IPR023302">
    <property type="entry name" value="Pept_S9A_N"/>
</dbReference>
<comment type="catalytic activity">
    <reaction evidence="1">
        <text>Hydrolysis of Pro-|-Xaa &gt;&gt; Ala-|-Xaa in oligopeptides.</text>
        <dbReference type="EC" id="3.4.21.26"/>
    </reaction>
</comment>
<dbReference type="Pfam" id="PF02897">
    <property type="entry name" value="Peptidase_S9_N"/>
    <property type="match status" value="1"/>
</dbReference>
<dbReference type="PRINTS" id="PR00862">
    <property type="entry name" value="PROLIGOPTASE"/>
</dbReference>
<dbReference type="Gene3D" id="3.40.50.1820">
    <property type="entry name" value="alpha/beta hydrolase"/>
    <property type="match status" value="1"/>
</dbReference>
<dbReference type="Proteomes" id="UP000244093">
    <property type="component" value="Unassembled WGS sequence"/>
</dbReference>
<dbReference type="Gene3D" id="2.130.10.120">
    <property type="entry name" value="Prolyl oligopeptidase, N-terminal domain"/>
    <property type="match status" value="1"/>
</dbReference>
<dbReference type="PANTHER" id="PTHR42881:SF2">
    <property type="entry name" value="PROLYL ENDOPEPTIDASE"/>
    <property type="match status" value="1"/>
</dbReference>
<reference evidence="8 9" key="1">
    <citation type="journal article" date="2018" name="Syst. Appl. Microbiol.">
        <title>A new symbiotic nanoarchaeote (Candidatus Nanoclepta minutus) and its host (Zestosphaera tikiterensis gen. nov., sp. nov.) from a New Zealand hot spring.</title>
        <authorList>
            <person name="St John E."/>
            <person name="Liu Y."/>
            <person name="Podar M."/>
            <person name="Stott M.B."/>
            <person name="Meneghin J."/>
            <person name="Chen Z."/>
            <person name="Lagutin K."/>
            <person name="Mitchell K."/>
            <person name="Reysenbach A.L."/>
        </authorList>
    </citation>
    <scope>NUCLEOTIDE SEQUENCE [LARGE SCALE GENOMIC DNA]</scope>
    <source>
        <strain evidence="8">NZ3</strain>
    </source>
</reference>
<evidence type="ECO:0000259" key="6">
    <source>
        <dbReference type="Pfam" id="PF00326"/>
    </source>
</evidence>
<protein>
    <recommendedName>
        <fullName evidence="2">prolyl oligopeptidase</fullName>
        <ecNumber evidence="2">3.4.21.26</ecNumber>
    </recommendedName>
</protein>
<gene>
    <name evidence="8" type="ORF">B7O98_07635</name>
</gene>
<name>A0A2R7Y4S3_9CREN</name>
<evidence type="ECO:0000256" key="2">
    <source>
        <dbReference type="ARBA" id="ARBA00011897"/>
    </source>
</evidence>
<dbReference type="AlphaFoldDB" id="A0A2R7Y4S3"/>
<dbReference type="InterPro" id="IPR029058">
    <property type="entry name" value="AB_hydrolase_fold"/>
</dbReference>
<evidence type="ECO:0000256" key="4">
    <source>
        <dbReference type="ARBA" id="ARBA00022801"/>
    </source>
</evidence>
<proteinExistence type="predicted"/>
<keyword evidence="5" id="KW-0720">Serine protease</keyword>
<evidence type="ECO:0000256" key="1">
    <source>
        <dbReference type="ARBA" id="ARBA00001070"/>
    </source>
</evidence>
<dbReference type="InterPro" id="IPR051167">
    <property type="entry name" value="Prolyl_oligopep/macrocyclase"/>
</dbReference>
<evidence type="ECO:0000256" key="3">
    <source>
        <dbReference type="ARBA" id="ARBA00022670"/>
    </source>
</evidence>
<evidence type="ECO:0000313" key="9">
    <source>
        <dbReference type="Proteomes" id="UP000244093"/>
    </source>
</evidence>
<dbReference type="EC" id="3.4.21.26" evidence="2"/>
<dbReference type="InterPro" id="IPR002470">
    <property type="entry name" value="Peptidase_S9A"/>
</dbReference>
<dbReference type="InterPro" id="IPR001375">
    <property type="entry name" value="Peptidase_S9_cat"/>
</dbReference>
<accession>A0A2R7Y4S3</accession>
<dbReference type="Pfam" id="PF00326">
    <property type="entry name" value="Peptidase_S9"/>
    <property type="match status" value="1"/>
</dbReference>
<organism evidence="8 9">
    <name type="scientific">Zestosphaera tikiterensis</name>
    <dbReference type="NCBI Taxonomy" id="1973259"/>
    <lineage>
        <taxon>Archaea</taxon>
        <taxon>Thermoproteota</taxon>
        <taxon>Thermoprotei</taxon>
        <taxon>Desulfurococcales</taxon>
        <taxon>Desulfurococcaceae</taxon>
        <taxon>Zestosphaera</taxon>
    </lineage>
</organism>
<dbReference type="GO" id="GO:0005829">
    <property type="term" value="C:cytosol"/>
    <property type="evidence" value="ECO:0007669"/>
    <property type="project" value="TreeGrafter"/>
</dbReference>
<dbReference type="EMBL" id="NBVN01000004">
    <property type="protein sequence ID" value="PUA32514.1"/>
    <property type="molecule type" value="Genomic_DNA"/>
</dbReference>
<evidence type="ECO:0000259" key="7">
    <source>
        <dbReference type="Pfam" id="PF02897"/>
    </source>
</evidence>
<evidence type="ECO:0000313" key="8">
    <source>
        <dbReference type="EMBL" id="PUA32514.1"/>
    </source>
</evidence>
<comment type="caution">
    <text evidence="8">The sequence shown here is derived from an EMBL/GenBank/DDBJ whole genome shotgun (WGS) entry which is preliminary data.</text>
</comment>
<evidence type="ECO:0000256" key="5">
    <source>
        <dbReference type="ARBA" id="ARBA00022825"/>
    </source>
</evidence>
<feature type="domain" description="Peptidase S9A N-terminal" evidence="7">
    <location>
        <begin position="4"/>
        <end position="363"/>
    </location>
</feature>
<dbReference type="GO" id="GO:0006508">
    <property type="term" value="P:proteolysis"/>
    <property type="evidence" value="ECO:0007669"/>
    <property type="project" value="UniProtKB-KW"/>
</dbReference>
<dbReference type="GO" id="GO:0070012">
    <property type="term" value="F:oligopeptidase activity"/>
    <property type="evidence" value="ECO:0007669"/>
    <property type="project" value="TreeGrafter"/>
</dbReference>
<feature type="domain" description="Peptidase S9 prolyl oligopeptidase catalytic" evidence="6">
    <location>
        <begin position="434"/>
        <end position="631"/>
    </location>
</feature>
<keyword evidence="3" id="KW-0645">Protease</keyword>